<dbReference type="NCBIfam" id="TIGR01713">
    <property type="entry name" value="typeII_sec_gspC"/>
    <property type="match status" value="1"/>
</dbReference>
<evidence type="ECO:0000256" key="1">
    <source>
        <dbReference type="ARBA" id="ARBA00004533"/>
    </source>
</evidence>
<dbReference type="GO" id="GO:0015628">
    <property type="term" value="P:protein secretion by the type II secretion system"/>
    <property type="evidence" value="ECO:0007669"/>
    <property type="project" value="InterPro"/>
</dbReference>
<keyword evidence="9 10" id="KW-0472">Membrane</keyword>
<dbReference type="InterPro" id="IPR036034">
    <property type="entry name" value="PDZ_sf"/>
</dbReference>
<dbReference type="InterPro" id="IPR024961">
    <property type="entry name" value="T2SS_GspC_N"/>
</dbReference>
<keyword evidence="5" id="KW-0997">Cell inner membrane</keyword>
<dbReference type="InterPro" id="IPR001639">
    <property type="entry name" value="T2SS_protein-GspC"/>
</dbReference>
<proteinExistence type="inferred from homology"/>
<evidence type="ECO:0000256" key="10">
    <source>
        <dbReference type="SAM" id="Phobius"/>
    </source>
</evidence>
<evidence type="ECO:0000256" key="6">
    <source>
        <dbReference type="ARBA" id="ARBA00022692"/>
    </source>
</evidence>
<feature type="domain" description="Type II secretion system protein GspC N-terminal" evidence="11">
    <location>
        <begin position="33"/>
        <end position="167"/>
    </location>
</feature>
<evidence type="ECO:0000256" key="8">
    <source>
        <dbReference type="ARBA" id="ARBA00022989"/>
    </source>
</evidence>
<dbReference type="EMBL" id="PIPM01000006">
    <property type="protein sequence ID" value="RUO32770.1"/>
    <property type="molecule type" value="Genomic_DNA"/>
</dbReference>
<comment type="similarity">
    <text evidence="2">Belongs to the GSP C family.</text>
</comment>
<gene>
    <name evidence="12" type="primary">gspC</name>
    <name evidence="12" type="ORF">CWE11_06975</name>
</gene>
<comment type="subcellular location">
    <subcellularLocation>
        <location evidence="1">Cell inner membrane</location>
    </subcellularLocation>
</comment>
<evidence type="ECO:0000313" key="13">
    <source>
        <dbReference type="Proteomes" id="UP000288405"/>
    </source>
</evidence>
<dbReference type="Pfam" id="PF11356">
    <property type="entry name" value="T2SSC"/>
    <property type="match status" value="1"/>
</dbReference>
<dbReference type="AlphaFoldDB" id="A0A432WG42"/>
<evidence type="ECO:0000256" key="7">
    <source>
        <dbReference type="ARBA" id="ARBA00022927"/>
    </source>
</evidence>
<dbReference type="GO" id="GO:0005886">
    <property type="term" value="C:plasma membrane"/>
    <property type="evidence" value="ECO:0007669"/>
    <property type="project" value="UniProtKB-SubCell"/>
</dbReference>
<keyword evidence="6 10" id="KW-0812">Transmembrane</keyword>
<comment type="caution">
    <text evidence="12">The sequence shown here is derived from an EMBL/GenBank/DDBJ whole genome shotgun (WGS) entry which is preliminary data.</text>
</comment>
<keyword evidence="4" id="KW-1003">Cell membrane</keyword>
<keyword evidence="7" id="KW-0653">Protein transport</keyword>
<evidence type="ECO:0000259" key="11">
    <source>
        <dbReference type="Pfam" id="PF11356"/>
    </source>
</evidence>
<keyword evidence="3" id="KW-0813">Transport</keyword>
<sequence length="297" mass="31567">MAHSMSFGSMSFSALGDSLGRFLQPAATVVAVFLFAWAAWLAAQMTWNLLAPANPPTPSATVSAATGSGGQLSPERIQRMHLFGERGAQPAQTARTTEAPETTLNIRLVGVTASTVPERSAAIIQQGNNQVVYIPGETISSSRAVLREILSDRVILENAGRMETLYLDGRDGFEPGLTLREAPAPRSDASTPVQPTEVPLSGQEVSIESIQELVTITPYQQDGELVGYRLAPRANPEIFTAAGFQAGDIAISLNGYDLTNVAEAASIMRDLSSLTTATVVVLRNGEQVTLELSIPNE</sequence>
<organism evidence="12 13">
    <name type="scientific">Aliidiomarina sanyensis</name>
    <dbReference type="NCBI Taxonomy" id="1249555"/>
    <lineage>
        <taxon>Bacteria</taxon>
        <taxon>Pseudomonadati</taxon>
        <taxon>Pseudomonadota</taxon>
        <taxon>Gammaproteobacteria</taxon>
        <taxon>Alteromonadales</taxon>
        <taxon>Idiomarinaceae</taxon>
        <taxon>Aliidiomarina</taxon>
    </lineage>
</organism>
<evidence type="ECO:0000256" key="2">
    <source>
        <dbReference type="ARBA" id="ARBA00007986"/>
    </source>
</evidence>
<dbReference type="Proteomes" id="UP000288405">
    <property type="component" value="Unassembled WGS sequence"/>
</dbReference>
<dbReference type="Gene3D" id="2.30.30.830">
    <property type="match status" value="1"/>
</dbReference>
<evidence type="ECO:0000256" key="4">
    <source>
        <dbReference type="ARBA" id="ARBA00022475"/>
    </source>
</evidence>
<evidence type="ECO:0000256" key="9">
    <source>
        <dbReference type="ARBA" id="ARBA00023136"/>
    </source>
</evidence>
<keyword evidence="13" id="KW-1185">Reference proteome</keyword>
<keyword evidence="8 10" id="KW-1133">Transmembrane helix</keyword>
<dbReference type="GO" id="GO:0015627">
    <property type="term" value="C:type II protein secretion system complex"/>
    <property type="evidence" value="ECO:0007669"/>
    <property type="project" value="InterPro"/>
</dbReference>
<reference evidence="12 13" key="1">
    <citation type="journal article" date="2011" name="Front. Microbiol.">
        <title>Genomic signatures of strain selection and enhancement in Bacillus atrophaeus var. globigii, a historical biowarfare simulant.</title>
        <authorList>
            <person name="Gibbons H.S."/>
            <person name="Broomall S.M."/>
            <person name="McNew L.A."/>
            <person name="Daligault H."/>
            <person name="Chapman C."/>
            <person name="Bruce D."/>
            <person name="Karavis M."/>
            <person name="Krepps M."/>
            <person name="McGregor P.A."/>
            <person name="Hong C."/>
            <person name="Park K.H."/>
            <person name="Akmal A."/>
            <person name="Feldman A."/>
            <person name="Lin J.S."/>
            <person name="Chang W.E."/>
            <person name="Higgs B.W."/>
            <person name="Demirev P."/>
            <person name="Lindquist J."/>
            <person name="Liem A."/>
            <person name="Fochler E."/>
            <person name="Read T.D."/>
            <person name="Tapia R."/>
            <person name="Johnson S."/>
            <person name="Bishop-Lilly K.A."/>
            <person name="Detter C."/>
            <person name="Han C."/>
            <person name="Sozhamannan S."/>
            <person name="Rosenzweig C.N."/>
            <person name="Skowronski E.W."/>
        </authorList>
    </citation>
    <scope>NUCLEOTIDE SEQUENCE [LARGE SCALE GENOMIC DNA]</scope>
    <source>
        <strain evidence="12 13">GYP-17</strain>
    </source>
</reference>
<dbReference type="SUPFAM" id="SSF50156">
    <property type="entry name" value="PDZ domain-like"/>
    <property type="match status" value="1"/>
</dbReference>
<evidence type="ECO:0000256" key="3">
    <source>
        <dbReference type="ARBA" id="ARBA00022448"/>
    </source>
</evidence>
<evidence type="ECO:0000313" key="12">
    <source>
        <dbReference type="EMBL" id="RUO32770.1"/>
    </source>
</evidence>
<feature type="transmembrane region" description="Helical" evidence="10">
    <location>
        <begin position="22"/>
        <end position="43"/>
    </location>
</feature>
<protein>
    <submittedName>
        <fullName evidence="12">Type II secretion system protein GspC</fullName>
    </submittedName>
</protein>
<dbReference type="Gene3D" id="2.30.42.10">
    <property type="match status" value="1"/>
</dbReference>
<name>A0A432WG42_9GAMM</name>
<evidence type="ECO:0000256" key="5">
    <source>
        <dbReference type="ARBA" id="ARBA00022519"/>
    </source>
</evidence>
<accession>A0A432WG42</accession>